<feature type="transmembrane region" description="Helical" evidence="8">
    <location>
        <begin position="213"/>
        <end position="234"/>
    </location>
</feature>
<dbReference type="Pfam" id="PF02535">
    <property type="entry name" value="Zip"/>
    <property type="match status" value="1"/>
</dbReference>
<dbReference type="GO" id="GO:0006829">
    <property type="term" value="P:zinc ion transport"/>
    <property type="evidence" value="ECO:0007669"/>
    <property type="project" value="InterPro"/>
</dbReference>
<evidence type="ECO:0000256" key="5">
    <source>
        <dbReference type="ARBA" id="ARBA00023034"/>
    </source>
</evidence>
<evidence type="ECO:0000256" key="6">
    <source>
        <dbReference type="ARBA" id="ARBA00023136"/>
    </source>
</evidence>
<feature type="region of interest" description="Disordered" evidence="7">
    <location>
        <begin position="115"/>
        <end position="161"/>
    </location>
</feature>
<keyword evidence="10" id="KW-1185">Reference proteome</keyword>
<dbReference type="Proteomes" id="UP000886653">
    <property type="component" value="Unassembled WGS sequence"/>
</dbReference>
<keyword evidence="3 8" id="KW-0812">Transmembrane</keyword>
<feature type="transmembrane region" description="Helical" evidence="8">
    <location>
        <begin position="51"/>
        <end position="72"/>
    </location>
</feature>
<feature type="transmembrane region" description="Helical" evidence="8">
    <location>
        <begin position="246"/>
        <end position="267"/>
    </location>
</feature>
<comment type="subcellular location">
    <subcellularLocation>
        <location evidence="1">Endomembrane system</location>
        <topology evidence="1">Multi-pass membrane protein</topology>
    </subcellularLocation>
    <subcellularLocation>
        <location evidence="2">Golgi apparatus membrane</location>
    </subcellularLocation>
</comment>
<comment type="caution">
    <text evidence="9">The sequence shown here is derived from an EMBL/GenBank/DDBJ whole genome shotgun (WGS) entry which is preliminary data.</text>
</comment>
<evidence type="ECO:0000256" key="4">
    <source>
        <dbReference type="ARBA" id="ARBA00022989"/>
    </source>
</evidence>
<gene>
    <name evidence="9" type="ORF">CROQUDRAFT_98892</name>
</gene>
<evidence type="ECO:0000313" key="9">
    <source>
        <dbReference type="EMBL" id="KAG0141345.1"/>
    </source>
</evidence>
<evidence type="ECO:0000256" key="7">
    <source>
        <dbReference type="SAM" id="MobiDB-lite"/>
    </source>
</evidence>
<keyword evidence="5" id="KW-0333">Golgi apparatus</keyword>
<keyword evidence="6 8" id="KW-0472">Membrane</keyword>
<dbReference type="OrthoDB" id="19859at2759"/>
<dbReference type="EMBL" id="MU167390">
    <property type="protein sequence ID" value="KAG0141345.1"/>
    <property type="molecule type" value="Genomic_DNA"/>
</dbReference>
<dbReference type="GO" id="GO:0046873">
    <property type="term" value="F:metal ion transmembrane transporter activity"/>
    <property type="evidence" value="ECO:0007669"/>
    <property type="project" value="InterPro"/>
</dbReference>
<dbReference type="GO" id="GO:0000139">
    <property type="term" value="C:Golgi membrane"/>
    <property type="evidence" value="ECO:0007669"/>
    <property type="project" value="UniProtKB-SubCell"/>
</dbReference>
<evidence type="ECO:0000256" key="1">
    <source>
        <dbReference type="ARBA" id="ARBA00004127"/>
    </source>
</evidence>
<evidence type="ECO:0000256" key="3">
    <source>
        <dbReference type="ARBA" id="ARBA00022692"/>
    </source>
</evidence>
<evidence type="ECO:0000256" key="2">
    <source>
        <dbReference type="ARBA" id="ARBA00004394"/>
    </source>
</evidence>
<accession>A0A9P6N7L2</accession>
<feature type="transmembrane region" description="Helical" evidence="8">
    <location>
        <begin position="322"/>
        <end position="340"/>
    </location>
</feature>
<evidence type="ECO:0000313" key="10">
    <source>
        <dbReference type="Proteomes" id="UP000886653"/>
    </source>
</evidence>
<feature type="compositionally biased region" description="Polar residues" evidence="7">
    <location>
        <begin position="145"/>
        <end position="155"/>
    </location>
</feature>
<organism evidence="9 10">
    <name type="scientific">Cronartium quercuum f. sp. fusiforme G11</name>
    <dbReference type="NCBI Taxonomy" id="708437"/>
    <lineage>
        <taxon>Eukaryota</taxon>
        <taxon>Fungi</taxon>
        <taxon>Dikarya</taxon>
        <taxon>Basidiomycota</taxon>
        <taxon>Pucciniomycotina</taxon>
        <taxon>Pucciniomycetes</taxon>
        <taxon>Pucciniales</taxon>
        <taxon>Coleosporiaceae</taxon>
        <taxon>Cronartium</taxon>
    </lineage>
</organism>
<sequence length="345" mass="35689">MALNQLGIFCAVMFLTTYLTTPNFNLNPAFLIGSIPLSLSRSISPLRNRQLSLFGVGLLLGTALTVIIPEGISTLLGGEKHSDLSNRSHDHPSSIGLALLTGFIFMFSIDQACSPGPPSPGEGQLPNPSISTTPLAIESGGCDQQDLTNDHSSSSTADTLTKPLLPALPTSRVPAHLHQSLLATTIGLLTHSLADGISLGASATLGAPSLDALIFFAILVHKAPVACALVSVLVADGVPRSVVRRVLVGFSLAAPIGALLTFALVSAALGSTKGERTEYWIGLAFLFSGGTFLFVAMHAMLHLQQPHPSCGLNGLALGKIQSTSLVVGGMIAPACLMTAFPHGSM</sequence>
<evidence type="ECO:0000256" key="8">
    <source>
        <dbReference type="SAM" id="Phobius"/>
    </source>
</evidence>
<dbReference type="PANTHER" id="PTHR16133">
    <property type="entry name" value="SOLUTE CARRIER FAMILY 39 ZINC TRANSPORTER , MEMBER 9-RELATED"/>
    <property type="match status" value="1"/>
</dbReference>
<dbReference type="AlphaFoldDB" id="A0A9P6N7L2"/>
<name>A0A9P6N7L2_9BASI</name>
<protein>
    <submittedName>
        <fullName evidence="9">Uncharacterized protein</fullName>
    </submittedName>
</protein>
<dbReference type="InterPro" id="IPR045891">
    <property type="entry name" value="ZIP9"/>
</dbReference>
<dbReference type="InterPro" id="IPR003689">
    <property type="entry name" value="ZIP"/>
</dbReference>
<dbReference type="PANTHER" id="PTHR16133:SF0">
    <property type="entry name" value="ZINC_IRON REGULATED TRANSPORTER-RELATED PROTEIN 102B, ISOFORM E"/>
    <property type="match status" value="1"/>
</dbReference>
<reference evidence="9" key="1">
    <citation type="submission" date="2013-11" db="EMBL/GenBank/DDBJ databases">
        <title>Genome sequence of the fusiform rust pathogen reveals effectors for host alternation and coevolution with pine.</title>
        <authorList>
            <consortium name="DOE Joint Genome Institute"/>
            <person name="Smith K."/>
            <person name="Pendleton A."/>
            <person name="Kubisiak T."/>
            <person name="Anderson C."/>
            <person name="Salamov A."/>
            <person name="Aerts A."/>
            <person name="Riley R."/>
            <person name="Clum A."/>
            <person name="Lindquist E."/>
            <person name="Ence D."/>
            <person name="Campbell M."/>
            <person name="Kronenberg Z."/>
            <person name="Feau N."/>
            <person name="Dhillon B."/>
            <person name="Hamelin R."/>
            <person name="Burleigh J."/>
            <person name="Smith J."/>
            <person name="Yandell M."/>
            <person name="Nelson C."/>
            <person name="Grigoriev I."/>
            <person name="Davis J."/>
        </authorList>
    </citation>
    <scope>NUCLEOTIDE SEQUENCE</scope>
    <source>
        <strain evidence="9">G11</strain>
    </source>
</reference>
<feature type="transmembrane region" description="Helical" evidence="8">
    <location>
        <begin position="279"/>
        <end position="301"/>
    </location>
</feature>
<keyword evidence="4 8" id="KW-1133">Transmembrane helix</keyword>
<proteinExistence type="predicted"/>